<accession>A0A9P1C413</accession>
<dbReference type="Gene3D" id="3.90.120.10">
    <property type="entry name" value="DNA Methylase, subunit A, domain 2"/>
    <property type="match status" value="1"/>
</dbReference>
<comment type="caution">
    <text evidence="3">The sequence shown here is derived from an EMBL/GenBank/DDBJ whole genome shotgun (WGS) entry which is preliminary data.</text>
</comment>
<gene>
    <name evidence="2" type="ORF">C1SCF055_LOCUS10770</name>
    <name evidence="3" type="ORF">C1SCF055_LOCUS12156</name>
</gene>
<dbReference type="EMBL" id="CAMXCT030000779">
    <property type="protein sequence ID" value="CAL4770441.1"/>
    <property type="molecule type" value="Genomic_DNA"/>
</dbReference>
<evidence type="ECO:0000313" key="5">
    <source>
        <dbReference type="Proteomes" id="UP001152797"/>
    </source>
</evidence>
<dbReference type="EMBL" id="CAMXCT010000903">
    <property type="protein sequence ID" value="CAI3984631.1"/>
    <property type="molecule type" value="Genomic_DNA"/>
</dbReference>
<dbReference type="EMBL" id="CAMXCT020000779">
    <property type="protein sequence ID" value="CAL1136504.1"/>
    <property type="molecule type" value="Genomic_DNA"/>
</dbReference>
<evidence type="ECO:0000313" key="4">
    <source>
        <dbReference type="EMBL" id="CAL4770441.1"/>
    </source>
</evidence>
<protein>
    <submittedName>
        <fullName evidence="3">Uncharacterized protein</fullName>
    </submittedName>
</protein>
<evidence type="ECO:0000313" key="3">
    <source>
        <dbReference type="EMBL" id="CAI3984631.1"/>
    </source>
</evidence>
<organism evidence="3">
    <name type="scientific">Cladocopium goreaui</name>
    <dbReference type="NCBI Taxonomy" id="2562237"/>
    <lineage>
        <taxon>Eukaryota</taxon>
        <taxon>Sar</taxon>
        <taxon>Alveolata</taxon>
        <taxon>Dinophyceae</taxon>
        <taxon>Suessiales</taxon>
        <taxon>Symbiodiniaceae</taxon>
        <taxon>Cladocopium</taxon>
    </lineage>
</organism>
<reference evidence="4 5" key="2">
    <citation type="submission" date="2024-05" db="EMBL/GenBank/DDBJ databases">
        <authorList>
            <person name="Chen Y."/>
            <person name="Shah S."/>
            <person name="Dougan E. K."/>
            <person name="Thang M."/>
            <person name="Chan C."/>
        </authorList>
    </citation>
    <scope>NUCLEOTIDE SEQUENCE [LARGE SCALE GENOMIC DNA]</scope>
</reference>
<name>A0A9P1C413_9DINO</name>
<proteinExistence type="predicted"/>
<evidence type="ECO:0000313" key="2">
    <source>
        <dbReference type="EMBL" id="CAI3983129.1"/>
    </source>
</evidence>
<dbReference type="AlphaFoldDB" id="A0A9P1C413"/>
<dbReference type="EMBL" id="CAMXCT020000903">
    <property type="protein sequence ID" value="CAL1138006.1"/>
    <property type="molecule type" value="Genomic_DNA"/>
</dbReference>
<reference evidence="3" key="1">
    <citation type="submission" date="2022-10" db="EMBL/GenBank/DDBJ databases">
        <authorList>
            <person name="Chen Y."/>
            <person name="Dougan E. K."/>
            <person name="Chan C."/>
            <person name="Rhodes N."/>
            <person name="Thang M."/>
        </authorList>
    </citation>
    <scope>NUCLEOTIDE SEQUENCE</scope>
</reference>
<evidence type="ECO:0000256" key="1">
    <source>
        <dbReference type="SAM" id="MobiDB-lite"/>
    </source>
</evidence>
<dbReference type="Proteomes" id="UP001152797">
    <property type="component" value="Unassembled WGS sequence"/>
</dbReference>
<dbReference type="EMBL" id="CAMXCT030000903">
    <property type="protein sequence ID" value="CAL4771943.1"/>
    <property type="molecule type" value="Genomic_DNA"/>
</dbReference>
<dbReference type="EMBL" id="CAMXCT010000779">
    <property type="protein sequence ID" value="CAI3983129.1"/>
    <property type="molecule type" value="Genomic_DNA"/>
</dbReference>
<sequence>MPRTVQNAVKTSYGSMKKLRDKLGVIKSDAKITVIMLESYVSKGPDYYDLQDPKVRKGYGTIKVSLAPRDLNQTAIEGMFKTGVSAKPPPTEGITQGEESQRAAPVADDVDGEDHSKHMAEAADATLQALQDVGDLPETVVEDNLHAAEPALTEEWDKSCQTELLNHPHPPGCLFTDIASFLKPELQYLLKDMQSSDRLRSDLMPLIKKGTAINTHAWCVAHERHCDVSGLVAMLNLAGHVCCAHSAMGPLDREQALSFAHFLIYCGLRARLQEPIVVTENVDSFPREEVEGMLDMYDWSWSILTSTENQQAEVNWAAGRPESRWKLASSTATPPPLVTEDTENGESAFEAVLTQNEFEFYQTYQKMFPKLVYSLNQDPSVKPMKPNGKDMFTVIASANIFMSAQHRRWLTLREMLSLQGFPTDCEFTYGKPCSSFALRTHRASLGLESEPWPTRRSVCHQSGNSMHVAVSGVVLLFCLSQVVFDQELLNLQIFQRKRQCRPADLFGSSVSNKKAKL</sequence>
<feature type="region of interest" description="Disordered" evidence="1">
    <location>
        <begin position="82"/>
        <end position="112"/>
    </location>
</feature>
<keyword evidence="5" id="KW-1185">Reference proteome</keyword>